<dbReference type="KEGG" id="hcv:FTV88_1575"/>
<dbReference type="EMBL" id="CP045875">
    <property type="protein sequence ID" value="QGG47675.1"/>
    <property type="molecule type" value="Genomic_DNA"/>
</dbReference>
<dbReference type="Pfam" id="PF13597">
    <property type="entry name" value="NRDD"/>
    <property type="match status" value="1"/>
</dbReference>
<keyword evidence="1" id="KW-0560">Oxidoreductase</keyword>
<evidence type="ECO:0000313" key="2">
    <source>
        <dbReference type="Proteomes" id="UP000366051"/>
    </source>
</evidence>
<dbReference type="GO" id="GO:0006260">
    <property type="term" value="P:DNA replication"/>
    <property type="evidence" value="ECO:0007669"/>
    <property type="project" value="InterPro"/>
</dbReference>
<dbReference type="GO" id="GO:0031250">
    <property type="term" value="C:anaerobic ribonucleoside-triphosphate reductase complex"/>
    <property type="evidence" value="ECO:0007669"/>
    <property type="project" value="TreeGrafter"/>
</dbReference>
<dbReference type="RefSeq" id="WP_153725007.1">
    <property type="nucleotide sequence ID" value="NZ_CP045875.1"/>
</dbReference>
<name>A0A5Q2N516_9FIRM</name>
<dbReference type="Gene3D" id="3.20.70.20">
    <property type="match status" value="1"/>
</dbReference>
<evidence type="ECO:0000313" key="1">
    <source>
        <dbReference type="EMBL" id="QGG47675.1"/>
    </source>
</evidence>
<dbReference type="PANTHER" id="PTHR21075:SF0">
    <property type="entry name" value="ANAEROBIC RIBONUCLEOSIDE-TRIPHOSPHATE REDUCTASE"/>
    <property type="match status" value="1"/>
</dbReference>
<organism evidence="1 2">
    <name type="scientific">Heliorestis convoluta</name>
    <dbReference type="NCBI Taxonomy" id="356322"/>
    <lineage>
        <taxon>Bacteria</taxon>
        <taxon>Bacillati</taxon>
        <taxon>Bacillota</taxon>
        <taxon>Clostridia</taxon>
        <taxon>Eubacteriales</taxon>
        <taxon>Heliobacteriaceae</taxon>
        <taxon>Heliorestis</taxon>
    </lineage>
</organism>
<dbReference type="InterPro" id="IPR012833">
    <property type="entry name" value="NrdD"/>
</dbReference>
<dbReference type="GO" id="GO:0008998">
    <property type="term" value="F:ribonucleoside-triphosphate reductase (thioredoxin) activity"/>
    <property type="evidence" value="ECO:0007669"/>
    <property type="project" value="InterPro"/>
</dbReference>
<dbReference type="NCBIfam" id="NF006127">
    <property type="entry name" value="PRK08271.1"/>
    <property type="match status" value="1"/>
</dbReference>
<dbReference type="GO" id="GO:0009265">
    <property type="term" value="P:2'-deoxyribonucleotide biosynthetic process"/>
    <property type="evidence" value="ECO:0007669"/>
    <property type="project" value="TreeGrafter"/>
</dbReference>
<protein>
    <submittedName>
        <fullName evidence="1">Anaerobic ribonucleoside-triphosphate reductase</fullName>
        <ecNumber evidence="1">1.1.98.6</ecNumber>
    </submittedName>
</protein>
<dbReference type="OrthoDB" id="9804622at2"/>
<dbReference type="GO" id="GO:0004748">
    <property type="term" value="F:ribonucleoside-diphosphate reductase activity, thioredoxin disulfide as acceptor"/>
    <property type="evidence" value="ECO:0007669"/>
    <property type="project" value="TreeGrafter"/>
</dbReference>
<gene>
    <name evidence="1" type="ORF">FTV88_1575</name>
</gene>
<keyword evidence="2" id="KW-1185">Reference proteome</keyword>
<dbReference type="AlphaFoldDB" id="A0A5Q2N516"/>
<reference evidence="2" key="1">
    <citation type="submission" date="2019-11" db="EMBL/GenBank/DDBJ databases">
        <title>Genome sequence of Heliorestis convoluta strain HH, an alkaliphilic and minimalistic phototrophic bacterium from a soda lake in Egypt.</title>
        <authorList>
            <person name="Dewey E.D."/>
            <person name="Stokes L.M."/>
            <person name="Burchell B.M."/>
            <person name="Shaffer K.N."/>
            <person name="Huntington A.M."/>
            <person name="Baker J.M."/>
            <person name="Nadendla S."/>
            <person name="Giglio M.G."/>
            <person name="Touchman J.W."/>
            <person name="Blankenship R.E."/>
            <person name="Madigan M.T."/>
            <person name="Sattley W.M."/>
        </authorList>
    </citation>
    <scope>NUCLEOTIDE SEQUENCE [LARGE SCALE GENOMIC DNA]</scope>
    <source>
        <strain evidence="2">HH</strain>
    </source>
</reference>
<dbReference type="Proteomes" id="UP000366051">
    <property type="component" value="Chromosome"/>
</dbReference>
<accession>A0A5Q2N516</accession>
<dbReference type="EC" id="1.1.98.6" evidence="1"/>
<proteinExistence type="predicted"/>
<dbReference type="PANTHER" id="PTHR21075">
    <property type="entry name" value="ANAEROBIC RIBONUCLEOSIDE-TRIPHOSPHATE REDUCTASE"/>
    <property type="match status" value="1"/>
</dbReference>
<dbReference type="SUPFAM" id="SSF51998">
    <property type="entry name" value="PFL-like glycyl radical enzymes"/>
    <property type="match status" value="1"/>
</dbReference>
<sequence>MKLTLTFEPGFDRLYNKFAKDERGLRFLELEGISPKKVDVGQMSHDYFTKRLADATVDQNANSNEELSANNYQAEVTKGILKLEGYYLLWRYAKKRFGLRRANELITSIWRGELYFHDSSGQGIQIPYCFAFSTANLMTEGRPYGQLSSVVPKRSDSFAAQVTEVVMDLSQEFAGAVAPSDFIVNLCWYLQREGRDLRNNDDKDYIINIWQKFIHVANNKFRVSGQSPFTNVSIFDRVNLQKIFNDYRYPDGSSVDVEYVMAVQKLIALFFAKGDPTTGLPYRFPVMTANLSVNEQREPLDEDFLDFISRINRKLGFLNIYANEGSKIAMCCRFVNDRERMNYRADSFGNGGLNIGSHRVVTINFPRLALEAHSKKHFFEILDKRAKMARDLLVVHREEILRRRVEKGFLKFFKPLQWFSLDMLFSTIGIHGHYEMCHFLGMPMESEEGQDFTEEVLKKTEQYALAFSEETGHSFNTEEIPAESTAITLAKKDKLLYGEEQPFELYSNQYIPLIADVGTIDRIKLTGRFMKHVSGGGILHLNIQDRIEDPDVMKKLIRLTLSEGVEHFAINYGFGVCTDGHTTVVGTGKTCLLCGQPVQDYLTRVIGYFTKVSSWGEFRKNYEYPQRKFREVEKADREVA</sequence>